<dbReference type="GO" id="GO:0019843">
    <property type="term" value="F:rRNA binding"/>
    <property type="evidence" value="ECO:0007669"/>
    <property type="project" value="TreeGrafter"/>
</dbReference>
<dbReference type="OrthoDB" id="551633at2759"/>
<dbReference type="GO" id="GO:0005730">
    <property type="term" value="C:nucleolus"/>
    <property type="evidence" value="ECO:0007669"/>
    <property type="project" value="UniProtKB-SubCell"/>
</dbReference>
<feature type="region of interest" description="Disordered" evidence="6">
    <location>
        <begin position="80"/>
        <end position="215"/>
    </location>
</feature>
<comment type="caution">
    <text evidence="7">The sequence shown here is derived from an EMBL/GenBank/DDBJ whole genome shotgun (WGS) entry which is preliminary data.</text>
</comment>
<comment type="subcellular location">
    <subcellularLocation>
        <location evidence="1">Nucleus</location>
        <location evidence="1">Nucleolus</location>
    </subcellularLocation>
</comment>
<evidence type="ECO:0008006" key="9">
    <source>
        <dbReference type="Google" id="ProtNLM"/>
    </source>
</evidence>
<dbReference type="Proteomes" id="UP000214365">
    <property type="component" value="Unassembled WGS sequence"/>
</dbReference>
<proteinExistence type="inferred from homology"/>
<feature type="compositionally biased region" description="Acidic residues" evidence="6">
    <location>
        <begin position="94"/>
        <end position="108"/>
    </location>
</feature>
<evidence type="ECO:0000256" key="1">
    <source>
        <dbReference type="ARBA" id="ARBA00004604"/>
    </source>
</evidence>
<gene>
    <name evidence="7" type="ORF">UA08_03880</name>
</gene>
<dbReference type="Pfam" id="PF09805">
    <property type="entry name" value="Nop25"/>
    <property type="match status" value="1"/>
</dbReference>
<feature type="compositionally biased region" description="Basic and acidic residues" evidence="6">
    <location>
        <begin position="136"/>
        <end position="149"/>
    </location>
</feature>
<comment type="similarity">
    <text evidence="2">Belongs to the RRP17 family.</text>
</comment>
<dbReference type="AlphaFoldDB" id="A0A225AIR1"/>
<dbReference type="InterPro" id="IPR019186">
    <property type="entry name" value="Nucleolar_protein_12"/>
</dbReference>
<dbReference type="EMBL" id="LFMY01000004">
    <property type="protein sequence ID" value="OKL61331.1"/>
    <property type="molecule type" value="Genomic_DNA"/>
</dbReference>
<accession>A0A225AIR1</accession>
<keyword evidence="8" id="KW-1185">Reference proteome</keyword>
<dbReference type="GeneID" id="31003635"/>
<reference evidence="7 8" key="1">
    <citation type="submission" date="2015-06" db="EMBL/GenBank/DDBJ databases">
        <title>Talaromyces atroroseus IBT 11181 draft genome.</title>
        <authorList>
            <person name="Rasmussen K.B."/>
            <person name="Rasmussen S."/>
            <person name="Petersen B."/>
            <person name="Sicheritz-Ponten T."/>
            <person name="Mortensen U.H."/>
            <person name="Thrane U."/>
        </authorList>
    </citation>
    <scope>NUCLEOTIDE SEQUENCE [LARGE SCALE GENOMIC DNA]</scope>
    <source>
        <strain evidence="7 8">IBT 11181</strain>
    </source>
</reference>
<evidence type="ECO:0000313" key="7">
    <source>
        <dbReference type="EMBL" id="OKL61331.1"/>
    </source>
</evidence>
<organism evidence="7 8">
    <name type="scientific">Talaromyces atroroseus</name>
    <dbReference type="NCBI Taxonomy" id="1441469"/>
    <lineage>
        <taxon>Eukaryota</taxon>
        <taxon>Fungi</taxon>
        <taxon>Dikarya</taxon>
        <taxon>Ascomycota</taxon>
        <taxon>Pezizomycotina</taxon>
        <taxon>Eurotiomycetes</taxon>
        <taxon>Eurotiomycetidae</taxon>
        <taxon>Eurotiales</taxon>
        <taxon>Trichocomaceae</taxon>
        <taxon>Talaromyces</taxon>
        <taxon>Talaromyces sect. Trachyspermi</taxon>
    </lineage>
</organism>
<feature type="coiled-coil region" evidence="5">
    <location>
        <begin position="36"/>
        <end position="71"/>
    </location>
</feature>
<feature type="compositionally biased region" description="Basic and acidic residues" evidence="6">
    <location>
        <begin position="187"/>
        <end position="196"/>
    </location>
</feature>
<keyword evidence="3 5" id="KW-0175">Coiled coil</keyword>
<sequence>MAPQAKRRKIASAVEEINFDPTARHEYLTGFHKRKLQRIKLAQEFAEKKAREEKRQERRKIREQRAAELEQAVIESRKMLEHARSSLSSSESGSESENENENEEEWAGFEDPLPVDYEEEYIDEDKYTTVTVEEMGLSRDALHGMRENDVPSSADDDGKEKGGVKDAAGAKPGRKQSNQKKKKKKFRYESKEERKATQRKQRSGNRKKASDRRER</sequence>
<evidence type="ECO:0000256" key="3">
    <source>
        <dbReference type="ARBA" id="ARBA00023054"/>
    </source>
</evidence>
<dbReference type="PANTHER" id="PTHR14577:SF0">
    <property type="entry name" value="NUCLEOLAR PROTEIN 12"/>
    <property type="match status" value="1"/>
</dbReference>
<protein>
    <recommendedName>
        <fullName evidence="9">Ribosomal RNA-processing protein 17</fullName>
    </recommendedName>
</protein>
<feature type="compositionally biased region" description="Basic residues" evidence="6">
    <location>
        <begin position="172"/>
        <end position="186"/>
    </location>
</feature>
<evidence type="ECO:0000256" key="4">
    <source>
        <dbReference type="ARBA" id="ARBA00023242"/>
    </source>
</evidence>
<dbReference type="STRING" id="1441469.A0A225AIR1"/>
<dbReference type="RefSeq" id="XP_020121452.1">
    <property type="nucleotide sequence ID" value="XM_020266229.1"/>
</dbReference>
<evidence type="ECO:0000256" key="6">
    <source>
        <dbReference type="SAM" id="MobiDB-lite"/>
    </source>
</evidence>
<evidence type="ECO:0000313" key="8">
    <source>
        <dbReference type="Proteomes" id="UP000214365"/>
    </source>
</evidence>
<feature type="compositionally biased region" description="Basic residues" evidence="6">
    <location>
        <begin position="197"/>
        <end position="215"/>
    </location>
</feature>
<name>A0A225AIR1_TALAT</name>
<evidence type="ECO:0000256" key="2">
    <source>
        <dbReference type="ARBA" id="ARBA00007175"/>
    </source>
</evidence>
<keyword evidence="4" id="KW-0539">Nucleus</keyword>
<evidence type="ECO:0000256" key="5">
    <source>
        <dbReference type="SAM" id="Coils"/>
    </source>
</evidence>
<dbReference type="PANTHER" id="PTHR14577">
    <property type="entry name" value="NUCLEOLAR PROTEIN 12"/>
    <property type="match status" value="1"/>
</dbReference>